<dbReference type="EMBL" id="UYSU01036604">
    <property type="protein sequence ID" value="VDL97921.1"/>
    <property type="molecule type" value="Genomic_DNA"/>
</dbReference>
<feature type="compositionally biased region" description="Polar residues" evidence="1">
    <location>
        <begin position="498"/>
        <end position="508"/>
    </location>
</feature>
<keyword evidence="4" id="KW-1185">Reference proteome</keyword>
<evidence type="ECO:0000313" key="4">
    <source>
        <dbReference type="Proteomes" id="UP000275846"/>
    </source>
</evidence>
<reference evidence="5" key="1">
    <citation type="submission" date="2016-06" db="UniProtKB">
        <authorList>
            <consortium name="WormBaseParasite"/>
        </authorList>
    </citation>
    <scope>IDENTIFICATION</scope>
</reference>
<feature type="compositionally biased region" description="Basic and acidic residues" evidence="1">
    <location>
        <begin position="472"/>
        <end position="493"/>
    </location>
</feature>
<feature type="region of interest" description="Disordered" evidence="1">
    <location>
        <begin position="336"/>
        <end position="358"/>
    </location>
</feature>
<dbReference type="InterPro" id="IPR041577">
    <property type="entry name" value="RT_RNaseH_2"/>
</dbReference>
<dbReference type="InterPro" id="IPR043502">
    <property type="entry name" value="DNA/RNA_pol_sf"/>
</dbReference>
<organism evidence="5">
    <name type="scientific">Schistocephalus solidus</name>
    <name type="common">Tapeworm</name>
    <dbReference type="NCBI Taxonomy" id="70667"/>
    <lineage>
        <taxon>Eukaryota</taxon>
        <taxon>Metazoa</taxon>
        <taxon>Spiralia</taxon>
        <taxon>Lophotrochozoa</taxon>
        <taxon>Platyhelminthes</taxon>
        <taxon>Cestoda</taxon>
        <taxon>Eucestoda</taxon>
        <taxon>Diphyllobothriidea</taxon>
        <taxon>Diphyllobothriidae</taxon>
        <taxon>Schistocephalus</taxon>
    </lineage>
</organism>
<proteinExistence type="predicted"/>
<feature type="region of interest" description="Disordered" evidence="1">
    <location>
        <begin position="396"/>
        <end position="785"/>
    </location>
</feature>
<feature type="domain" description="Reverse transcriptase/retrotransposon-derived protein RNase H-like" evidence="2">
    <location>
        <begin position="9"/>
        <end position="71"/>
    </location>
</feature>
<evidence type="ECO:0000313" key="5">
    <source>
        <dbReference type="WBParaSite" id="SSLN_0001198101-mRNA-1"/>
    </source>
</evidence>
<reference evidence="3 4" key="2">
    <citation type="submission" date="2018-11" db="EMBL/GenBank/DDBJ databases">
        <authorList>
            <consortium name="Pathogen Informatics"/>
        </authorList>
    </citation>
    <scope>NUCLEOTIDE SEQUENCE [LARGE SCALE GENOMIC DNA]</scope>
    <source>
        <strain evidence="3 4">NST_G2</strain>
    </source>
</reference>
<dbReference type="Proteomes" id="UP000275846">
    <property type="component" value="Unassembled WGS sequence"/>
</dbReference>
<feature type="compositionally biased region" description="Polar residues" evidence="1">
    <location>
        <begin position="756"/>
        <end position="771"/>
    </location>
</feature>
<name>A0A183T4Y8_SCHSO</name>
<feature type="compositionally biased region" description="Polar residues" evidence="1">
    <location>
        <begin position="682"/>
        <end position="691"/>
    </location>
</feature>
<evidence type="ECO:0000256" key="1">
    <source>
        <dbReference type="SAM" id="MobiDB-lite"/>
    </source>
</evidence>
<feature type="compositionally biased region" description="Polar residues" evidence="1">
    <location>
        <begin position="708"/>
        <end position="748"/>
    </location>
</feature>
<evidence type="ECO:0000259" key="2">
    <source>
        <dbReference type="Pfam" id="PF17919"/>
    </source>
</evidence>
<accession>A0A183T4Y8</accession>
<feature type="compositionally biased region" description="Basic and acidic residues" evidence="1">
    <location>
        <begin position="577"/>
        <end position="596"/>
    </location>
</feature>
<feature type="compositionally biased region" description="Basic and acidic residues" evidence="1">
    <location>
        <begin position="416"/>
        <end position="428"/>
    </location>
</feature>
<dbReference type="AlphaFoldDB" id="A0A183T4Y8"/>
<dbReference type="OrthoDB" id="6245700at2759"/>
<dbReference type="WBParaSite" id="SSLN_0001198101-mRNA-1">
    <property type="protein sequence ID" value="SSLN_0001198101-mRNA-1"/>
    <property type="gene ID" value="SSLN_0001198101"/>
</dbReference>
<sequence>MGKGQKFLWSDKRQAVFTDLNSHLTTALMLMLPNTTTEAPPLILDTDANEFAVDAVLSQVDDSSQVLPVTHLASLGDDSVNKFADHVFTALFTDEVTHQLTFYGRHQDKKALFLFSLDGLLLATMDCLDTIACRQILDRLESLIPQVNQSPEDVFTPLVERAINLAENFLDYFVNSPEPTTCVTNPPLSRADRLARLQSTVMNIQAVRSALSTSSSVYQKVQESIYTLLSLARRSPIEEQSDSATTSGVISFGSAVASLSNLLAQYQSAAVVAFPKFHSFIEGAVSQAQQLLTEIRQNGPTEFVVEQLHALTRGLHTTLISLNTTRTAWIQDLLPQSSEEAGERSSEPAQADDESLLVQGKAAAAEISDPTPTSVGSESDINSASILEGQPLSATLSTSDLDVEKTPSIEAQIPTDTKKEEQSSEKLGSRKKLTSGATDPHEVPNQDSPVADTCMTREDPGKDSACVATKADNVREIEAEVRKSQSKTHEHKPPTPTGAASSKGTSPASAEAQPNDEPQTASSEPAKFDPQVVGDGVVGGSRSGVQSHTGKKHIPAVAGGEHNYEGGLKARAPSESGKVDSTEIGDGKGDRSHSATESHTMSPMVSEGVTDTPCDETRTICAPAQLTPDSQPDQCATSTRDSRVCKLAAESQQQHAKDATLEGINTRHNGEHKKPSKGKQNRGPNSGSRAKTGSLEVGLNESIADALASSSRETSSKKPTTLTDTGSANLPSEASKPSQETACSSLVQPQPRPLVLSSQTESMPLTAPTTPHSDDEGETSESHAT</sequence>
<evidence type="ECO:0000313" key="3">
    <source>
        <dbReference type="EMBL" id="VDL97921.1"/>
    </source>
</evidence>
<dbReference type="SUPFAM" id="SSF56672">
    <property type="entry name" value="DNA/RNA polymerases"/>
    <property type="match status" value="1"/>
</dbReference>
<dbReference type="Pfam" id="PF17919">
    <property type="entry name" value="RT_RNaseH_2"/>
    <property type="match status" value="1"/>
</dbReference>
<feature type="compositionally biased region" description="Polar residues" evidence="1">
    <location>
        <begin position="627"/>
        <end position="639"/>
    </location>
</feature>
<gene>
    <name evidence="3" type="ORF">SSLN_LOCUS11536</name>
</gene>
<protein>
    <submittedName>
        <fullName evidence="5">RT_RNaseH_2 domain-containing protein</fullName>
    </submittedName>
</protein>